<evidence type="ECO:0000313" key="3">
    <source>
        <dbReference type="Proteomes" id="UP000831963"/>
    </source>
</evidence>
<keyword evidence="3" id="KW-1185">Reference proteome</keyword>
<evidence type="ECO:0000256" key="1">
    <source>
        <dbReference type="SAM" id="MobiDB-lite"/>
    </source>
</evidence>
<sequence length="78" mass="7946">MSNPEGLINSFGAEESAIRPEEEDLIAEEHAESDDEVSAEERIAGQDAIGGGVNTDPDLGLASSPSDVSAADLSDGTS</sequence>
<dbReference type="Proteomes" id="UP000831963">
    <property type="component" value="Chromosome"/>
</dbReference>
<organism evidence="2 3">
    <name type="scientific">Microbacterium galbinum</name>
    <dbReference type="NCBI Taxonomy" id="2851646"/>
    <lineage>
        <taxon>Bacteria</taxon>
        <taxon>Bacillati</taxon>
        <taxon>Actinomycetota</taxon>
        <taxon>Actinomycetes</taxon>
        <taxon>Micrococcales</taxon>
        <taxon>Microbacteriaceae</taxon>
        <taxon>Microbacterium</taxon>
    </lineage>
</organism>
<feature type="compositionally biased region" description="Acidic residues" evidence="1">
    <location>
        <begin position="21"/>
        <end position="38"/>
    </location>
</feature>
<reference evidence="2 3" key="1">
    <citation type="submission" date="2021-06" db="EMBL/GenBank/DDBJ databases">
        <title>Genome-based taxonomic framework of Microbacterium strains isolated from marine environment, the description of four new species and reclassification of four preexisting species.</title>
        <authorList>
            <person name="Lee S.D."/>
            <person name="Kim S.-M."/>
            <person name="Byeon Y.-S."/>
            <person name="Yang H.L."/>
            <person name="Kim I.S."/>
        </authorList>
    </citation>
    <scope>NUCLEOTIDE SEQUENCE [LARGE SCALE GENOMIC DNA]</scope>
    <source>
        <strain evidence="2 3">SSW1-36</strain>
    </source>
</reference>
<accession>A0ABY4ISC2</accession>
<proteinExistence type="predicted"/>
<name>A0ABY4ISC2_9MICO</name>
<dbReference type="RefSeq" id="WP_247633357.1">
    <property type="nucleotide sequence ID" value="NZ_CP078077.1"/>
</dbReference>
<protein>
    <recommendedName>
        <fullName evidence="4">Multidrug transporter</fullName>
    </recommendedName>
</protein>
<feature type="region of interest" description="Disordered" evidence="1">
    <location>
        <begin position="1"/>
        <end position="78"/>
    </location>
</feature>
<dbReference type="EMBL" id="CP078077">
    <property type="protein sequence ID" value="UPL14218.1"/>
    <property type="molecule type" value="Genomic_DNA"/>
</dbReference>
<gene>
    <name evidence="2" type="ORF">KV396_06910</name>
</gene>
<evidence type="ECO:0008006" key="4">
    <source>
        <dbReference type="Google" id="ProtNLM"/>
    </source>
</evidence>
<evidence type="ECO:0000313" key="2">
    <source>
        <dbReference type="EMBL" id="UPL14218.1"/>
    </source>
</evidence>